<dbReference type="Pfam" id="PF13558">
    <property type="entry name" value="SbcC_Walker_B"/>
    <property type="match status" value="1"/>
</dbReference>
<name>X0Q554_RHOWR</name>
<evidence type="ECO:0000313" key="4">
    <source>
        <dbReference type="Proteomes" id="UP000019491"/>
    </source>
</evidence>
<dbReference type="RefSeq" id="WP_037232316.1">
    <property type="nucleotide sequence ID" value="NZ_BAWF01000025.1"/>
</dbReference>
<evidence type="ECO:0008006" key="5">
    <source>
        <dbReference type="Google" id="ProtNLM"/>
    </source>
</evidence>
<dbReference type="Proteomes" id="UP000019491">
    <property type="component" value="Unassembled WGS sequence"/>
</dbReference>
<reference evidence="3 4" key="1">
    <citation type="submission" date="2014-02" db="EMBL/GenBank/DDBJ databases">
        <title>Whole genome shotgun sequence of Rhodococcus wratislaviensis NBRC 100605.</title>
        <authorList>
            <person name="Hosoyama A."/>
            <person name="Tsuchikane K."/>
            <person name="Yoshida I."/>
            <person name="Ohji S."/>
            <person name="Ichikawa N."/>
            <person name="Yamazoe A."/>
            <person name="Fujita N."/>
        </authorList>
    </citation>
    <scope>NUCLEOTIDE SEQUENCE [LARGE SCALE GENOMIC DNA]</scope>
    <source>
        <strain evidence="3 4">NBRC 100605</strain>
    </source>
</reference>
<feature type="region of interest" description="Disordered" evidence="2">
    <location>
        <begin position="587"/>
        <end position="608"/>
    </location>
</feature>
<feature type="coiled-coil region" evidence="1">
    <location>
        <begin position="461"/>
        <end position="488"/>
    </location>
</feature>
<keyword evidence="4" id="KW-1185">Reference proteome</keyword>
<proteinExistence type="predicted"/>
<feature type="region of interest" description="Disordered" evidence="2">
    <location>
        <begin position="1350"/>
        <end position="1376"/>
    </location>
</feature>
<feature type="region of interest" description="Disordered" evidence="2">
    <location>
        <begin position="379"/>
        <end position="398"/>
    </location>
</feature>
<sequence length="1376" mass="149758">MSTRTPTPLPAPSLERWQPLRAGLVDLFYYDREEFWFRDGRLLLRGNNGTGKSKVLALMLPFLLDADLSAHRVEPDADPKKRMDWNLLLGGAHPHGERLGYTWLEFGRLDPDGVAHYRTIGAGLKAVSGKGMLPPWFFVTGQRIGDDLSLIDHTGTALTKDRLAQALDDTGTRYDRAREYRRAVDETLFGLGEQRYGALVDLLIQLRQPQLSKRPTEKALSAALTEALPPLDQAILADVAEAFRSLQEDREALADLRESMEGTSSFLTHYRRYARIASRRRATVPRKAQSHFEKVSRDLADAEAAHAEAEQHSAAARAEIKRLEMQLAALHERDRALRDSETMDSASELEIAGAHARDRVADTERIFDEQRDAQAAVERLRARDETAHTRRADARTRLADARTDAQDCADDARIGPTHRQQVDDIIDLEAASGGEARTAAERLIGSHGRAIAHIRTLIEGARTAQRALAEARRRLVEIDSQADELGERVVAARAAVTAESTALVTNMRGHLDAARELHPVEPAELLAELELWAESIQGPNPAGLRLAATVSAAADEITRQRADLRSQTNTLQQRRADLAEEIARLDAGEDTAPPPSHTRAPGIRTDRPGAPLWRVTEFVGSAADTDRAGLEAALEASGILDAWITPDGTLLDPISGDVLLAPHEPRDTKGPRLSAVLRPAIDHDDTQSAALTEDTVAAAVSGIGLGADSDLHSWVDTDGRFRLGVLTGAWRKPTAEFIGRGARESARRARLVVLRQDLTAVDEQLSTLSDHDRTLAQRRETLTAEAAAAPSDDALRQAHSTEAALESEQLRLVESRSSATALVSTADAVHRGAADTLATDADDAGLPTDQAELDAIREALGNYRVAVAGLWPALAAAGAAADVSAEVRADLERSERAHAVIAERLAEATIVAEAAQERYRTLRETVGAEVEELEHQLSLVEADIEANRQTHRRASAANDTALEARGKADGLRGQLAEQLEAARATRTEATESLRRFVGTGLLTVALPELEVPDTASAWNPDPAVRLARRVDQELAEVDDGDDAWNRAQRRVVEEHKSLGDILGRQGNSTMAQLLDDGIVVEVAFRGRPITVSGLAAALSEEVADRERLLTEREREILENHLVNEVASTMQELISGAEAQVARMNAELDTRPTSTGMRLRLHWQPREDSPTGLAAAQQKLRQTADAWSEEDRVAVGTFLQQEITEARARNVGGTWLEHLSEALDYRSWNRFAIRRHQNGQWKSATGPASGGERALAASVPLFAAASAHYGSAGNPHAPRLVTLDEAFAGVDDNARAQYLGLLAAFDLDVVMTSEREWGCYPEVPGLAIAQLSRTDDVAAVLVTRWEWDGAGRSRAPEPSLAATPEAPAPTGQDGLWG</sequence>
<dbReference type="InterPro" id="IPR013496">
    <property type="entry name" value="CHP02680"/>
</dbReference>
<feature type="coiled-coil region" evidence="1">
    <location>
        <begin position="292"/>
        <end position="340"/>
    </location>
</feature>
<comment type="caution">
    <text evidence="3">The sequence shown here is derived from an EMBL/GenBank/DDBJ whole genome shotgun (WGS) entry which is preliminary data.</text>
</comment>
<dbReference type="Gene3D" id="3.40.50.300">
    <property type="entry name" value="P-loop containing nucleotide triphosphate hydrolases"/>
    <property type="match status" value="1"/>
</dbReference>
<dbReference type="InterPro" id="IPR027417">
    <property type="entry name" value="P-loop_NTPase"/>
</dbReference>
<evidence type="ECO:0000313" key="3">
    <source>
        <dbReference type="EMBL" id="GAF45696.1"/>
    </source>
</evidence>
<gene>
    <name evidence="3" type="ORF">RW1_025_00250</name>
</gene>
<evidence type="ECO:0000256" key="1">
    <source>
        <dbReference type="SAM" id="Coils"/>
    </source>
</evidence>
<protein>
    <recommendedName>
        <fullName evidence="5">TIGR02680 family protein</fullName>
    </recommendedName>
</protein>
<dbReference type="SUPFAM" id="SSF52540">
    <property type="entry name" value="P-loop containing nucleoside triphosphate hydrolases"/>
    <property type="match status" value="1"/>
</dbReference>
<feature type="coiled-coil region" evidence="1">
    <location>
        <begin position="905"/>
        <end position="950"/>
    </location>
</feature>
<dbReference type="EMBL" id="BAWF01000025">
    <property type="protein sequence ID" value="GAF45696.1"/>
    <property type="molecule type" value="Genomic_DNA"/>
</dbReference>
<evidence type="ECO:0000256" key="2">
    <source>
        <dbReference type="SAM" id="MobiDB-lite"/>
    </source>
</evidence>
<accession>X0Q554</accession>
<dbReference type="NCBIfam" id="TIGR02680">
    <property type="entry name" value="TIGR02680 family protein"/>
    <property type="match status" value="1"/>
</dbReference>
<feature type="coiled-coil region" evidence="1">
    <location>
        <begin position="554"/>
        <end position="581"/>
    </location>
</feature>
<organism evidence="3 4">
    <name type="scientific">Rhodococcus wratislaviensis NBRC 100605</name>
    <dbReference type="NCBI Taxonomy" id="1219028"/>
    <lineage>
        <taxon>Bacteria</taxon>
        <taxon>Bacillati</taxon>
        <taxon>Actinomycetota</taxon>
        <taxon>Actinomycetes</taxon>
        <taxon>Mycobacteriales</taxon>
        <taxon>Nocardiaceae</taxon>
        <taxon>Rhodococcus</taxon>
    </lineage>
</organism>
<keyword evidence="1" id="KW-0175">Coiled coil</keyword>